<dbReference type="PANTHER" id="PTHR36450:SF1">
    <property type="entry name" value="THIOREDOXIN"/>
    <property type="match status" value="1"/>
</dbReference>
<dbReference type="Gene3D" id="3.40.30.10">
    <property type="entry name" value="Glutaredoxin"/>
    <property type="match status" value="1"/>
</dbReference>
<sequence length="77" mass="8704">MNVKVLGSGCSNCKRLEERVRKVMRERGLEGEVEKVTDYAEMMRWNILKTPGLVVDDVLVASGRIPNDDELAGWLVK</sequence>
<gene>
    <name evidence="4" type="ORF">EI684_03285</name>
</gene>
<dbReference type="EMBL" id="RSAS01000128">
    <property type="protein sequence ID" value="RRR76272.1"/>
    <property type="molecule type" value="Genomic_DNA"/>
</dbReference>
<feature type="domain" description="Thioredoxin-like fold" evidence="3">
    <location>
        <begin position="1"/>
        <end position="75"/>
    </location>
</feature>
<proteinExistence type="predicted"/>
<name>A0A426U7V7_9CHLR</name>
<dbReference type="InterPro" id="IPR012336">
    <property type="entry name" value="Thioredoxin-like_fold"/>
</dbReference>
<evidence type="ECO:0000256" key="2">
    <source>
        <dbReference type="PIRSR" id="PIRSR037031-51"/>
    </source>
</evidence>
<organism evidence="4 5">
    <name type="scientific">Candidatus Viridilinea halotolerans</name>
    <dbReference type="NCBI Taxonomy" id="2491704"/>
    <lineage>
        <taxon>Bacteria</taxon>
        <taxon>Bacillati</taxon>
        <taxon>Chloroflexota</taxon>
        <taxon>Chloroflexia</taxon>
        <taxon>Chloroflexales</taxon>
        <taxon>Chloroflexineae</taxon>
        <taxon>Oscillochloridaceae</taxon>
        <taxon>Candidatus Viridilinea</taxon>
    </lineage>
</organism>
<dbReference type="AlphaFoldDB" id="A0A426U7V7"/>
<feature type="disulfide bond" description="Redox-active" evidence="2">
    <location>
        <begin position="10"/>
        <end position="13"/>
    </location>
</feature>
<dbReference type="SUPFAM" id="SSF52833">
    <property type="entry name" value="Thioredoxin-like"/>
    <property type="match status" value="1"/>
</dbReference>
<comment type="caution">
    <text evidence="4">The sequence shown here is derived from an EMBL/GenBank/DDBJ whole genome shotgun (WGS) entry which is preliminary data.</text>
</comment>
<keyword evidence="2" id="KW-1015">Disulfide bond</keyword>
<evidence type="ECO:0000256" key="1">
    <source>
        <dbReference type="PIRSR" id="PIRSR037031-50"/>
    </source>
</evidence>
<evidence type="ECO:0000313" key="5">
    <source>
        <dbReference type="Proteomes" id="UP000280307"/>
    </source>
</evidence>
<dbReference type="InterPro" id="IPR036249">
    <property type="entry name" value="Thioredoxin-like_sf"/>
</dbReference>
<evidence type="ECO:0000313" key="4">
    <source>
        <dbReference type="EMBL" id="RRR76272.1"/>
    </source>
</evidence>
<dbReference type="Pfam" id="PF13192">
    <property type="entry name" value="Thioredoxin_3"/>
    <property type="match status" value="1"/>
</dbReference>
<dbReference type="PIRSF" id="PIRSF037031">
    <property type="entry name" value="Redox_disulphide_2"/>
    <property type="match status" value="1"/>
</dbReference>
<accession>A0A426U7V7</accession>
<dbReference type="Proteomes" id="UP000280307">
    <property type="component" value="Unassembled WGS sequence"/>
</dbReference>
<feature type="active site" description="Nucleophile" evidence="1">
    <location>
        <position position="13"/>
    </location>
</feature>
<dbReference type="NCBIfam" id="TIGR00412">
    <property type="entry name" value="redox_disulf_2"/>
    <property type="match status" value="1"/>
</dbReference>
<feature type="active site" description="Nucleophile" evidence="1">
    <location>
        <position position="10"/>
    </location>
</feature>
<evidence type="ECO:0000259" key="3">
    <source>
        <dbReference type="Pfam" id="PF13192"/>
    </source>
</evidence>
<protein>
    <submittedName>
        <fullName evidence="4">Thioredoxin family protein</fullName>
    </submittedName>
</protein>
<keyword evidence="2" id="KW-0676">Redox-active center</keyword>
<reference evidence="4 5" key="1">
    <citation type="submission" date="2018-12" db="EMBL/GenBank/DDBJ databases">
        <title>Genome Sequence of Candidatus Viridilinea halotolerans isolated from saline sulfide-rich spring.</title>
        <authorList>
            <person name="Grouzdev D.S."/>
            <person name="Burganskaya E.I."/>
            <person name="Krutkina M.S."/>
            <person name="Sukhacheva M.V."/>
            <person name="Gorlenko V.M."/>
        </authorList>
    </citation>
    <scope>NUCLEOTIDE SEQUENCE [LARGE SCALE GENOMIC DNA]</scope>
    <source>
        <strain evidence="4">Chok-6</strain>
    </source>
</reference>
<dbReference type="PANTHER" id="PTHR36450">
    <property type="entry name" value="THIOREDOXIN"/>
    <property type="match status" value="1"/>
</dbReference>
<dbReference type="InterPro" id="IPR005243">
    <property type="entry name" value="THIRX-like_proc"/>
</dbReference>